<dbReference type="Gene3D" id="3.40.630.30">
    <property type="match status" value="1"/>
</dbReference>
<dbReference type="PANTHER" id="PTHR43792:SF8">
    <property type="entry name" value="[RIBOSOMAL PROTEIN US5]-ALANINE N-ACETYLTRANSFERASE"/>
    <property type="match status" value="1"/>
</dbReference>
<dbReference type="Proteomes" id="UP001596505">
    <property type="component" value="Unassembled WGS sequence"/>
</dbReference>
<dbReference type="SUPFAM" id="SSF55729">
    <property type="entry name" value="Acyl-CoA N-acyltransferases (Nat)"/>
    <property type="match status" value="1"/>
</dbReference>
<organism evidence="5 6">
    <name type="scientific">Scopulibacillus cellulosilyticus</name>
    <dbReference type="NCBI Taxonomy" id="2665665"/>
    <lineage>
        <taxon>Bacteria</taxon>
        <taxon>Bacillati</taxon>
        <taxon>Bacillota</taxon>
        <taxon>Bacilli</taxon>
        <taxon>Bacillales</taxon>
        <taxon>Sporolactobacillaceae</taxon>
        <taxon>Scopulibacillus</taxon>
    </lineage>
</organism>
<evidence type="ECO:0000313" key="5">
    <source>
        <dbReference type="EMBL" id="MFC7392645.1"/>
    </source>
</evidence>
<comment type="similarity">
    <text evidence="3">Belongs to the acetyltransferase family. RimJ subfamily.</text>
</comment>
<name>A0ABW2PWI3_9BACL</name>
<dbReference type="GO" id="GO:0016746">
    <property type="term" value="F:acyltransferase activity"/>
    <property type="evidence" value="ECO:0007669"/>
    <property type="project" value="UniProtKB-KW"/>
</dbReference>
<evidence type="ECO:0000259" key="4">
    <source>
        <dbReference type="PROSITE" id="PS51186"/>
    </source>
</evidence>
<accession>A0ABW2PWI3</accession>
<dbReference type="Pfam" id="PF13302">
    <property type="entry name" value="Acetyltransf_3"/>
    <property type="match status" value="1"/>
</dbReference>
<gene>
    <name evidence="5" type="ORF">ACFQRG_06565</name>
</gene>
<dbReference type="PROSITE" id="PS51186">
    <property type="entry name" value="GNAT"/>
    <property type="match status" value="1"/>
</dbReference>
<proteinExistence type="inferred from homology"/>
<dbReference type="InterPro" id="IPR000182">
    <property type="entry name" value="GNAT_dom"/>
</dbReference>
<sequence>MDGNKIVLETKRLVMRSYEKMDAESIFKVVSNREIAATTINIPHPYPRETADWWVNHVRDNIDKGTAYQFGLFKKDNPDEYIGNCGLVSISKEHNNGELGYFIDPGYWNKGYGTEACIKVLEFGFKVLGLERIYGKCMAKNFASKRVMEKSGLNDEGIAKNAVLKWGKYEDVCTLGLIRSDWTST</sequence>
<evidence type="ECO:0000313" key="6">
    <source>
        <dbReference type="Proteomes" id="UP001596505"/>
    </source>
</evidence>
<keyword evidence="1 5" id="KW-0808">Transferase</keyword>
<dbReference type="InterPro" id="IPR016181">
    <property type="entry name" value="Acyl_CoA_acyltransferase"/>
</dbReference>
<evidence type="ECO:0000256" key="1">
    <source>
        <dbReference type="ARBA" id="ARBA00022679"/>
    </source>
</evidence>
<feature type="domain" description="N-acetyltransferase" evidence="4">
    <location>
        <begin position="13"/>
        <end position="176"/>
    </location>
</feature>
<dbReference type="RefSeq" id="WP_380964938.1">
    <property type="nucleotide sequence ID" value="NZ_JBHTCO010000004.1"/>
</dbReference>
<protein>
    <submittedName>
        <fullName evidence="5">GNAT family N-acetyltransferase</fullName>
        <ecNumber evidence="5">2.3.-.-</ecNumber>
    </submittedName>
</protein>
<evidence type="ECO:0000256" key="2">
    <source>
        <dbReference type="ARBA" id="ARBA00023315"/>
    </source>
</evidence>
<dbReference type="InterPro" id="IPR051531">
    <property type="entry name" value="N-acetyltransferase"/>
</dbReference>
<reference evidence="6" key="1">
    <citation type="journal article" date="2019" name="Int. J. Syst. Evol. Microbiol.">
        <title>The Global Catalogue of Microorganisms (GCM) 10K type strain sequencing project: providing services to taxonomists for standard genome sequencing and annotation.</title>
        <authorList>
            <consortium name="The Broad Institute Genomics Platform"/>
            <consortium name="The Broad Institute Genome Sequencing Center for Infectious Disease"/>
            <person name="Wu L."/>
            <person name="Ma J."/>
        </authorList>
    </citation>
    <scope>NUCLEOTIDE SEQUENCE [LARGE SCALE GENOMIC DNA]</scope>
    <source>
        <strain evidence="6">CGMCC 1.16305</strain>
    </source>
</reference>
<dbReference type="EMBL" id="JBHTCO010000004">
    <property type="protein sequence ID" value="MFC7392645.1"/>
    <property type="molecule type" value="Genomic_DNA"/>
</dbReference>
<keyword evidence="2 5" id="KW-0012">Acyltransferase</keyword>
<evidence type="ECO:0000256" key="3">
    <source>
        <dbReference type="ARBA" id="ARBA00038502"/>
    </source>
</evidence>
<dbReference type="PANTHER" id="PTHR43792">
    <property type="entry name" value="GNAT FAMILY, PUTATIVE (AFU_ORTHOLOGUE AFUA_3G00765)-RELATED-RELATED"/>
    <property type="match status" value="1"/>
</dbReference>
<keyword evidence="6" id="KW-1185">Reference proteome</keyword>
<dbReference type="EC" id="2.3.-.-" evidence="5"/>
<comment type="caution">
    <text evidence="5">The sequence shown here is derived from an EMBL/GenBank/DDBJ whole genome shotgun (WGS) entry which is preliminary data.</text>
</comment>